<feature type="transmembrane region" description="Helical" evidence="1">
    <location>
        <begin position="102"/>
        <end position="122"/>
    </location>
</feature>
<protein>
    <submittedName>
        <fullName evidence="2">Uncharacterized protein</fullName>
    </submittedName>
</protein>
<keyword evidence="1" id="KW-0472">Membrane</keyword>
<evidence type="ECO:0000256" key="1">
    <source>
        <dbReference type="SAM" id="Phobius"/>
    </source>
</evidence>
<feature type="non-terminal residue" evidence="2">
    <location>
        <position position="154"/>
    </location>
</feature>
<organism evidence="2 3">
    <name type="scientific">Cylicocyclus nassatus</name>
    <name type="common">Nematode worm</name>
    <dbReference type="NCBI Taxonomy" id="53992"/>
    <lineage>
        <taxon>Eukaryota</taxon>
        <taxon>Metazoa</taxon>
        <taxon>Ecdysozoa</taxon>
        <taxon>Nematoda</taxon>
        <taxon>Chromadorea</taxon>
        <taxon>Rhabditida</taxon>
        <taxon>Rhabditina</taxon>
        <taxon>Rhabditomorpha</taxon>
        <taxon>Strongyloidea</taxon>
        <taxon>Strongylidae</taxon>
        <taxon>Cylicocyclus</taxon>
    </lineage>
</organism>
<keyword evidence="1" id="KW-0812">Transmembrane</keyword>
<gene>
    <name evidence="2" type="ORF">CYNAS_LOCUS17669</name>
</gene>
<evidence type="ECO:0000313" key="2">
    <source>
        <dbReference type="EMBL" id="CAJ0605686.1"/>
    </source>
</evidence>
<sequence length="154" mass="17408">RGGVFFSTYDVEFLPQTISSWDRKQGLTVILDTSGIISYTAFGFSFGNRALCRMFNKALVKILPGVPQITLGPGYAHKKEAEDITVQARHTTLSLKYHLEQLFAIFGISMCLCMLTLIAEIVTCHLARRYKNDCTLRRHQSIFVPSVSFVRMPQ</sequence>
<keyword evidence="3" id="KW-1185">Reference proteome</keyword>
<dbReference type="AlphaFoldDB" id="A0AA36H7S1"/>
<keyword evidence="1" id="KW-1133">Transmembrane helix</keyword>
<comment type="caution">
    <text evidence="2">The sequence shown here is derived from an EMBL/GenBank/DDBJ whole genome shotgun (WGS) entry which is preliminary data.</text>
</comment>
<reference evidence="2" key="1">
    <citation type="submission" date="2023-07" db="EMBL/GenBank/DDBJ databases">
        <authorList>
            <consortium name="CYATHOMIX"/>
        </authorList>
    </citation>
    <scope>NUCLEOTIDE SEQUENCE</scope>
    <source>
        <strain evidence="2">N/A</strain>
    </source>
</reference>
<dbReference type="EMBL" id="CATQJL010000316">
    <property type="protein sequence ID" value="CAJ0605686.1"/>
    <property type="molecule type" value="Genomic_DNA"/>
</dbReference>
<name>A0AA36H7S1_CYLNA</name>
<feature type="non-terminal residue" evidence="2">
    <location>
        <position position="1"/>
    </location>
</feature>
<evidence type="ECO:0000313" key="3">
    <source>
        <dbReference type="Proteomes" id="UP001176961"/>
    </source>
</evidence>
<proteinExistence type="predicted"/>
<dbReference type="Proteomes" id="UP001176961">
    <property type="component" value="Unassembled WGS sequence"/>
</dbReference>
<accession>A0AA36H7S1</accession>